<name>A0ACC6AH21_NITWI</name>
<evidence type="ECO:0000313" key="1">
    <source>
        <dbReference type="EMBL" id="MCP1999150.1"/>
    </source>
</evidence>
<organism evidence="1 2">
    <name type="scientific">Nitrobacter winogradskyi</name>
    <name type="common">Nitrobacter agilis</name>
    <dbReference type="NCBI Taxonomy" id="913"/>
    <lineage>
        <taxon>Bacteria</taxon>
        <taxon>Pseudomonadati</taxon>
        <taxon>Pseudomonadota</taxon>
        <taxon>Alphaproteobacteria</taxon>
        <taxon>Hyphomicrobiales</taxon>
        <taxon>Nitrobacteraceae</taxon>
        <taxon>Nitrobacter</taxon>
    </lineage>
</organism>
<dbReference type="EMBL" id="JALJZS010000001">
    <property type="protein sequence ID" value="MCP1999150.1"/>
    <property type="molecule type" value="Genomic_DNA"/>
</dbReference>
<evidence type="ECO:0000313" key="2">
    <source>
        <dbReference type="Proteomes" id="UP001205486"/>
    </source>
</evidence>
<proteinExistence type="predicted"/>
<gene>
    <name evidence="1" type="ORF">J2S34_001572</name>
</gene>
<protein>
    <submittedName>
        <fullName evidence="1">NADH dehydrogenase</fullName>
    </submittedName>
</protein>
<comment type="caution">
    <text evidence="1">The sequence shown here is derived from an EMBL/GenBank/DDBJ whole genome shotgun (WGS) entry which is preliminary data.</text>
</comment>
<sequence length="315" mass="33973">MEDAARPSGKARSRLELTTVFGGSGFLGRRIVKHLLDDGAAVRAASRHSTLAKRPQVYGGSLSAVKADILDQEQVAAAVSGASTVINAVSLYTERGDVTFERVHVEAASRLAAAARDAGAVRYIQISGIGSNPRAASAYIRARGQGEEAVGAAFPNSIIVRPAVMTGSDDAFLTTIVRLLRILPVYPLFGSGDTRLQPAYVEDVAEAIARLALGASDPEARLFEFGEPRVYSYRELVEEISRLLDVRARLMPVPFWAWRALAIVAELVPGAPLTRNQVELMQIDNVAARSGFRELGIEPRDIDVVVQAIREKSRP</sequence>
<keyword evidence="2" id="KW-1185">Reference proteome</keyword>
<reference evidence="1" key="1">
    <citation type="submission" date="2022-03" db="EMBL/GenBank/DDBJ databases">
        <title>Interactions between chemoautotrophic and heterotrophic bacteria.</title>
        <authorList>
            <person name="Santoro A."/>
        </authorList>
    </citation>
    <scope>NUCLEOTIDE SEQUENCE</scope>
    <source>
        <strain evidence="1">Nb-106</strain>
    </source>
</reference>
<dbReference type="Proteomes" id="UP001205486">
    <property type="component" value="Unassembled WGS sequence"/>
</dbReference>
<accession>A0ACC6AH21</accession>